<organism evidence="2 3">
    <name type="scientific">Xenopus laevis</name>
    <name type="common">African clawed frog</name>
    <dbReference type="NCBI Taxonomy" id="8355"/>
    <lineage>
        <taxon>Eukaryota</taxon>
        <taxon>Metazoa</taxon>
        <taxon>Chordata</taxon>
        <taxon>Craniata</taxon>
        <taxon>Vertebrata</taxon>
        <taxon>Euteleostomi</taxon>
        <taxon>Amphibia</taxon>
        <taxon>Batrachia</taxon>
        <taxon>Anura</taxon>
        <taxon>Pipoidea</taxon>
        <taxon>Pipidae</taxon>
        <taxon>Xenopodinae</taxon>
        <taxon>Xenopus</taxon>
        <taxon>Xenopus</taxon>
    </lineage>
</organism>
<accession>A0A974C2F4</accession>
<reference evidence="3" key="1">
    <citation type="journal article" date="2016" name="Nature">
        <title>Genome evolution in the allotetraploid frog Xenopus laevis.</title>
        <authorList>
            <person name="Session A.M."/>
            <person name="Uno Y."/>
            <person name="Kwon T."/>
            <person name="Chapman J.A."/>
            <person name="Toyoda A."/>
            <person name="Takahashi S."/>
            <person name="Fukui A."/>
            <person name="Hikosaka A."/>
            <person name="Suzuki A."/>
            <person name="Kondo M."/>
            <person name="van Heeringen S.J."/>
            <person name="Quigley I."/>
            <person name="Heinz S."/>
            <person name="Ogino H."/>
            <person name="Ochi H."/>
            <person name="Hellsten U."/>
            <person name="Lyons J.B."/>
            <person name="Simakov O."/>
            <person name="Putnam N."/>
            <person name="Stites J."/>
            <person name="Kuroki Y."/>
            <person name="Tanaka T."/>
            <person name="Michiue T."/>
            <person name="Watanabe M."/>
            <person name="Bogdanovic O."/>
            <person name="Lister R."/>
            <person name="Georgiou G."/>
            <person name="Paranjpe S.S."/>
            <person name="van Kruijsbergen I."/>
            <person name="Shu S."/>
            <person name="Carlson J."/>
            <person name="Kinoshita T."/>
            <person name="Ohta Y."/>
            <person name="Mawaribuchi S."/>
            <person name="Jenkins J."/>
            <person name="Grimwood J."/>
            <person name="Schmutz J."/>
            <person name="Mitros T."/>
            <person name="Mozaffari S.V."/>
            <person name="Suzuki Y."/>
            <person name="Haramoto Y."/>
            <person name="Yamamoto T.S."/>
            <person name="Takagi C."/>
            <person name="Heald R."/>
            <person name="Miller K."/>
            <person name="Haudenschild C."/>
            <person name="Kitzman J."/>
            <person name="Nakayama T."/>
            <person name="Izutsu Y."/>
            <person name="Robert J."/>
            <person name="Fortriede J."/>
            <person name="Burns K."/>
            <person name="Lotay V."/>
            <person name="Karimi K."/>
            <person name="Yasuoka Y."/>
            <person name="Dichmann D.S."/>
            <person name="Flajnik M.F."/>
            <person name="Houston D.W."/>
            <person name="Shendure J."/>
            <person name="DuPasquier L."/>
            <person name="Vize P.D."/>
            <person name="Zorn A.M."/>
            <person name="Ito M."/>
            <person name="Marcotte E.M."/>
            <person name="Wallingford J.B."/>
            <person name="Ito Y."/>
            <person name="Asashima M."/>
            <person name="Ueno N."/>
            <person name="Matsuda Y."/>
            <person name="Veenstra G.J."/>
            <person name="Fujiyama A."/>
            <person name="Harland R.M."/>
            <person name="Taira M."/>
            <person name="Rokhsar D.S."/>
        </authorList>
    </citation>
    <scope>NUCLEOTIDE SEQUENCE [LARGE SCALE GENOMIC DNA]</scope>
    <source>
        <strain evidence="3">J</strain>
    </source>
</reference>
<dbReference type="AlphaFoldDB" id="A0A974C2F4"/>
<feature type="chain" id="PRO_5036776693" evidence="1">
    <location>
        <begin position="31"/>
        <end position="75"/>
    </location>
</feature>
<gene>
    <name evidence="2" type="ORF">XELAEV_18041558mg</name>
</gene>
<dbReference type="EMBL" id="CM004481">
    <property type="protein sequence ID" value="OCT65318.1"/>
    <property type="molecule type" value="Genomic_DNA"/>
</dbReference>
<evidence type="ECO:0000313" key="3">
    <source>
        <dbReference type="Proteomes" id="UP000694892"/>
    </source>
</evidence>
<evidence type="ECO:0000313" key="2">
    <source>
        <dbReference type="EMBL" id="OCT65318.1"/>
    </source>
</evidence>
<keyword evidence="1" id="KW-0732">Signal</keyword>
<sequence length="75" mass="8523">MVFVHNQGYMISFRLPFILHLPAWIATVGCSNSPHNYLTQGGNCNSFTFPFVFYIRYGHSLLEMDGTNLTCLGNF</sequence>
<proteinExistence type="predicted"/>
<protein>
    <submittedName>
        <fullName evidence="2">Uncharacterized protein</fullName>
    </submittedName>
</protein>
<dbReference type="Proteomes" id="UP000694892">
    <property type="component" value="Chromosome 8S"/>
</dbReference>
<feature type="signal peptide" evidence="1">
    <location>
        <begin position="1"/>
        <end position="30"/>
    </location>
</feature>
<name>A0A974C2F4_XENLA</name>
<evidence type="ECO:0000256" key="1">
    <source>
        <dbReference type="SAM" id="SignalP"/>
    </source>
</evidence>